<dbReference type="eggNOG" id="COG0697">
    <property type="taxonomic scope" value="Bacteria"/>
</dbReference>
<evidence type="ECO:0000256" key="2">
    <source>
        <dbReference type="ARBA" id="ARBA00022475"/>
    </source>
</evidence>
<keyword evidence="4" id="KW-1133">Transmembrane helix</keyword>
<evidence type="ECO:0000256" key="4">
    <source>
        <dbReference type="ARBA" id="ARBA00022989"/>
    </source>
</evidence>
<dbReference type="Pfam" id="PF00892">
    <property type="entry name" value="EamA"/>
    <property type="match status" value="2"/>
</dbReference>
<evidence type="ECO:0000256" key="3">
    <source>
        <dbReference type="ARBA" id="ARBA00022692"/>
    </source>
</evidence>
<dbReference type="PANTHER" id="PTHR42920">
    <property type="entry name" value="OS03G0707200 PROTEIN-RELATED"/>
    <property type="match status" value="1"/>
</dbReference>
<protein>
    <recommendedName>
        <fullName evidence="6">EamA domain-containing protein</fullName>
    </recommendedName>
</protein>
<sequence>MLQSKTKYTVYMFLVTLFWGLTYGLTKVCLEYSSELHIISFRFFLSFITSFFVLRKKILPIQAKDLRYSFILSILLFFVFLTMTVGLKHTTASNAGFLVSLSVIFIPFFSWIINGEKPKKKIYFVLFFSFIGIALLTLDTDLQVHRGDILCLFCSILFALHVIFVGNFVRKVNPVSLGVFQFAYLALFSFVIQYPIEGLYFPKHFSFWISLCLLSVFCTSFGYILQGIAQQNISATTAGFILSLEPVISCIFGYFILKEYYTVQQCLGGIILLLSVFYISKGKEQ</sequence>
<dbReference type="InterPro" id="IPR000620">
    <property type="entry name" value="EamA_dom"/>
</dbReference>
<dbReference type="RefSeq" id="WP_005957146.1">
    <property type="nucleotide sequence ID" value="NZ_CAXOUJ010000028.1"/>
</dbReference>
<keyword evidence="5" id="KW-0472">Membrane</keyword>
<evidence type="ECO:0000313" key="8">
    <source>
        <dbReference type="Proteomes" id="UP000075816"/>
    </source>
</evidence>
<evidence type="ECO:0000259" key="6">
    <source>
        <dbReference type="Pfam" id="PF00892"/>
    </source>
</evidence>
<accession>A0A162IZE6</accession>
<comment type="subcellular location">
    <subcellularLocation>
        <location evidence="1">Cell membrane</location>
        <topology evidence="1">Multi-pass membrane protein</topology>
    </subcellularLocation>
</comment>
<dbReference type="Proteomes" id="UP000075816">
    <property type="component" value="Unassembled WGS sequence"/>
</dbReference>
<dbReference type="KEGG" id="fnf:BSQ88_02670"/>
<keyword evidence="3" id="KW-0812">Transmembrane</keyword>
<evidence type="ECO:0000256" key="5">
    <source>
        <dbReference type="ARBA" id="ARBA00023136"/>
    </source>
</evidence>
<comment type="caution">
    <text evidence="7">The sequence shown here is derived from an EMBL/GenBank/DDBJ whole genome shotgun (WGS) entry which is preliminary data.</text>
</comment>
<dbReference type="SUPFAM" id="SSF103481">
    <property type="entry name" value="Multidrug resistance efflux transporter EmrE"/>
    <property type="match status" value="2"/>
</dbReference>
<feature type="domain" description="EamA" evidence="6">
    <location>
        <begin position="146"/>
        <end position="280"/>
    </location>
</feature>
<organism evidence="7 8">
    <name type="scientific">Fusobacterium necrophorum subsp. funduliforme</name>
    <dbReference type="NCBI Taxonomy" id="143387"/>
    <lineage>
        <taxon>Bacteria</taxon>
        <taxon>Fusobacteriati</taxon>
        <taxon>Fusobacteriota</taxon>
        <taxon>Fusobacteriia</taxon>
        <taxon>Fusobacteriales</taxon>
        <taxon>Fusobacteriaceae</taxon>
        <taxon>Fusobacterium</taxon>
    </lineage>
</organism>
<dbReference type="GO" id="GO:0005886">
    <property type="term" value="C:plasma membrane"/>
    <property type="evidence" value="ECO:0007669"/>
    <property type="project" value="UniProtKB-SubCell"/>
</dbReference>
<dbReference type="EMBL" id="LVEA01000031">
    <property type="protein sequence ID" value="KYL04757.1"/>
    <property type="molecule type" value="Genomic_DNA"/>
</dbReference>
<dbReference type="InterPro" id="IPR037185">
    <property type="entry name" value="EmrE-like"/>
</dbReference>
<dbReference type="InterPro" id="IPR051258">
    <property type="entry name" value="Diverse_Substrate_Transporter"/>
</dbReference>
<evidence type="ECO:0000313" key="7">
    <source>
        <dbReference type="EMBL" id="KYL04757.1"/>
    </source>
</evidence>
<feature type="domain" description="EamA" evidence="6">
    <location>
        <begin position="10"/>
        <end position="137"/>
    </location>
</feature>
<dbReference type="PANTHER" id="PTHR42920:SF5">
    <property type="entry name" value="EAMA DOMAIN-CONTAINING PROTEIN"/>
    <property type="match status" value="1"/>
</dbReference>
<name>A0A162IZE6_9FUSO</name>
<proteinExistence type="predicted"/>
<evidence type="ECO:0000256" key="1">
    <source>
        <dbReference type="ARBA" id="ARBA00004651"/>
    </source>
</evidence>
<gene>
    <name evidence="7" type="ORF">A2J07_04315</name>
</gene>
<dbReference type="AlphaFoldDB" id="A0A162IZE6"/>
<keyword evidence="2" id="KW-1003">Cell membrane</keyword>
<reference evidence="7 8" key="1">
    <citation type="submission" date="2016-03" db="EMBL/GenBank/DDBJ databases">
        <title>Comparative genomics of human isolates of Fusobacterium necrophorum.</title>
        <authorList>
            <person name="Jensen A."/>
            <person name="Bank S."/>
            <person name="Andersen P.S."/>
            <person name="Kristensen L.H."/>
            <person name="Prag J."/>
        </authorList>
    </citation>
    <scope>NUCLEOTIDE SEQUENCE [LARGE SCALE GENOMIC DNA]</scope>
    <source>
        <strain evidence="7 8">LS_1264</strain>
    </source>
</reference>